<protein>
    <recommendedName>
        <fullName evidence="3">ParA family protein</fullName>
    </recommendedName>
</protein>
<dbReference type="SUPFAM" id="SSF52540">
    <property type="entry name" value="P-loop containing nucleoside triphosphate hydrolases"/>
    <property type="match status" value="1"/>
</dbReference>
<reference evidence="1 2" key="1">
    <citation type="submission" date="2017-09" db="EMBL/GenBank/DDBJ databases">
        <title>Reassesment of A. cryaerophilus.</title>
        <authorList>
            <person name="Perez-Cataluna A."/>
            <person name="Collado L."/>
            <person name="Salgado O."/>
            <person name="Lefinanco V."/>
            <person name="Figueras M.J."/>
        </authorList>
    </citation>
    <scope>NUCLEOTIDE SEQUENCE [LARGE SCALE GENOMIC DNA]</scope>
    <source>
        <strain evidence="1 2">LMG 9065</strain>
    </source>
</reference>
<dbReference type="InterPro" id="IPR027417">
    <property type="entry name" value="P-loop_NTPase"/>
</dbReference>
<dbReference type="Proteomes" id="UP000239151">
    <property type="component" value="Unassembled WGS sequence"/>
</dbReference>
<proteinExistence type="predicted"/>
<dbReference type="EMBL" id="NXGI01000017">
    <property type="protein sequence ID" value="PRM96737.1"/>
    <property type="molecule type" value="Genomic_DNA"/>
</dbReference>
<dbReference type="AlphaFoldDB" id="A0A2S9TD32"/>
<accession>A0A2S9TD32</accession>
<evidence type="ECO:0000313" key="1">
    <source>
        <dbReference type="EMBL" id="PRM96737.1"/>
    </source>
</evidence>
<comment type="caution">
    <text evidence="1">The sequence shown here is derived from an EMBL/GenBank/DDBJ whole genome shotgun (WGS) entry which is preliminary data.</text>
</comment>
<evidence type="ECO:0000313" key="2">
    <source>
        <dbReference type="Proteomes" id="UP000239151"/>
    </source>
</evidence>
<dbReference type="Gene3D" id="3.40.50.300">
    <property type="entry name" value="P-loop containing nucleotide triphosphate hydrolases"/>
    <property type="match status" value="1"/>
</dbReference>
<name>A0A2S9TD32_9BACT</name>
<gene>
    <name evidence="1" type="ORF">CJ670_08210</name>
</gene>
<evidence type="ECO:0008006" key="3">
    <source>
        <dbReference type="Google" id="ProtNLM"/>
    </source>
</evidence>
<sequence>MAKKNVQRGLNNIIVVCNTKGGEGKSMVSIQKLPLLFIDKNIFIFEVDNNNNSKKLIDNSEKIKFKTFRVNDGLDALDEVEFNTLTSKDDSINIIDCGGGDDTMKVLGILNEKELKGLTYIVPITNSISNVDNAIQTIDTILEFDETANINLVLNRCPDYDFIAIKEKFKALFGNDEFNLPSRIEEFQNKVKNINYILETDLPDIISSKHQYSLLDAYLKAKLIMENIDSIEASWLEEGKDIFLKNKKLNRINEHIYKYCNTFIENFKLD</sequence>
<organism evidence="1 2">
    <name type="scientific">Aliarcobacter cryaerophilus</name>
    <dbReference type="NCBI Taxonomy" id="28198"/>
    <lineage>
        <taxon>Bacteria</taxon>
        <taxon>Pseudomonadati</taxon>
        <taxon>Campylobacterota</taxon>
        <taxon>Epsilonproteobacteria</taxon>
        <taxon>Campylobacterales</taxon>
        <taxon>Arcobacteraceae</taxon>
        <taxon>Aliarcobacter</taxon>
    </lineage>
</organism>